<evidence type="ECO:0000313" key="2">
    <source>
        <dbReference type="EMBL" id="CAB1449935.1"/>
    </source>
</evidence>
<reference evidence="2" key="1">
    <citation type="submission" date="2020-03" db="EMBL/GenBank/DDBJ databases">
        <authorList>
            <person name="Weist P."/>
        </authorList>
    </citation>
    <scope>NUCLEOTIDE SEQUENCE</scope>
</reference>
<sequence>MGGKREGDRKCNKRRDGEEERGERQSDGERLLLSILTSALTPVLPSSLLRETDASTEPGLPPTPPPSAAQLHVRHSKKSPESSGGPAADCRVCPANISSGGFSLKKKRRGARNARRVMTLTPLPCTPSPPPLGLNVHRRTHSTDPTAAASPRETAQTVIAT</sequence>
<feature type="region of interest" description="Disordered" evidence="1">
    <location>
        <begin position="42"/>
        <end position="89"/>
    </location>
</feature>
<organism evidence="2 3">
    <name type="scientific">Pleuronectes platessa</name>
    <name type="common">European plaice</name>
    <dbReference type="NCBI Taxonomy" id="8262"/>
    <lineage>
        <taxon>Eukaryota</taxon>
        <taxon>Metazoa</taxon>
        <taxon>Chordata</taxon>
        <taxon>Craniata</taxon>
        <taxon>Vertebrata</taxon>
        <taxon>Euteleostomi</taxon>
        <taxon>Actinopterygii</taxon>
        <taxon>Neopterygii</taxon>
        <taxon>Teleostei</taxon>
        <taxon>Neoteleostei</taxon>
        <taxon>Acanthomorphata</taxon>
        <taxon>Carangaria</taxon>
        <taxon>Pleuronectiformes</taxon>
        <taxon>Pleuronectoidei</taxon>
        <taxon>Pleuronectidae</taxon>
        <taxon>Pleuronectes</taxon>
    </lineage>
</organism>
<keyword evidence="3" id="KW-1185">Reference proteome</keyword>
<evidence type="ECO:0000256" key="1">
    <source>
        <dbReference type="SAM" id="MobiDB-lite"/>
    </source>
</evidence>
<gene>
    <name evidence="2" type="ORF">PLEPLA_LOCUS37621</name>
</gene>
<comment type="caution">
    <text evidence="2">The sequence shown here is derived from an EMBL/GenBank/DDBJ whole genome shotgun (WGS) entry which is preliminary data.</text>
</comment>
<name>A0A9N7VKJ5_PLEPL</name>
<accession>A0A9N7VKJ5</accession>
<dbReference type="EMBL" id="CADEAL010004034">
    <property type="protein sequence ID" value="CAB1449935.1"/>
    <property type="molecule type" value="Genomic_DNA"/>
</dbReference>
<evidence type="ECO:0000313" key="3">
    <source>
        <dbReference type="Proteomes" id="UP001153269"/>
    </source>
</evidence>
<dbReference type="AlphaFoldDB" id="A0A9N7VKJ5"/>
<dbReference type="Proteomes" id="UP001153269">
    <property type="component" value="Unassembled WGS sequence"/>
</dbReference>
<proteinExistence type="predicted"/>
<protein>
    <submittedName>
        <fullName evidence="2">Uncharacterized protein</fullName>
    </submittedName>
</protein>
<feature type="region of interest" description="Disordered" evidence="1">
    <location>
        <begin position="1"/>
        <end position="30"/>
    </location>
</feature>
<feature type="region of interest" description="Disordered" evidence="1">
    <location>
        <begin position="120"/>
        <end position="161"/>
    </location>
</feature>